<evidence type="ECO:0000313" key="6">
    <source>
        <dbReference type="Proteomes" id="UP000662466"/>
    </source>
</evidence>
<feature type="transmembrane region" description="Helical" evidence="1">
    <location>
        <begin position="377"/>
        <end position="407"/>
    </location>
</feature>
<dbReference type="GO" id="GO:0016020">
    <property type="term" value="C:membrane"/>
    <property type="evidence" value="ECO:0007669"/>
    <property type="project" value="TreeGrafter"/>
</dbReference>
<keyword evidence="1" id="KW-0812">Transmembrane</keyword>
<dbReference type="InterPro" id="IPR036259">
    <property type="entry name" value="MFS_trans_sf"/>
</dbReference>
<evidence type="ECO:0000259" key="2">
    <source>
        <dbReference type="Pfam" id="PF00561"/>
    </source>
</evidence>
<keyword evidence="1" id="KW-1133">Transmembrane helix</keyword>
<proteinExistence type="predicted"/>
<dbReference type="GO" id="GO:0008474">
    <property type="term" value="F:palmitoyl-(protein) hydrolase activity"/>
    <property type="evidence" value="ECO:0007669"/>
    <property type="project" value="TreeGrafter"/>
</dbReference>
<keyword evidence="5" id="KW-1185">Reference proteome</keyword>
<dbReference type="PANTHER" id="PTHR12277">
    <property type="entry name" value="ALPHA/BETA HYDROLASE DOMAIN-CONTAINING PROTEIN"/>
    <property type="match status" value="1"/>
</dbReference>
<keyword evidence="1" id="KW-0472">Membrane</keyword>
<dbReference type="EMBL" id="JACBAD010002122">
    <property type="protein sequence ID" value="KAF7114706.1"/>
    <property type="molecule type" value="Genomic_DNA"/>
</dbReference>
<dbReference type="SUPFAM" id="SSF103473">
    <property type="entry name" value="MFS general substrate transporter"/>
    <property type="match status" value="1"/>
</dbReference>
<feature type="domain" description="AB hydrolase-1" evidence="2">
    <location>
        <begin position="80"/>
        <end position="225"/>
    </location>
</feature>
<comment type="caution">
    <text evidence="4">The sequence shown here is derived from an EMBL/GenBank/DDBJ whole genome shotgun (WGS) entry which is preliminary data.</text>
</comment>
<dbReference type="AlphaFoldDB" id="A0A8H6PKL8"/>
<evidence type="ECO:0000313" key="3">
    <source>
        <dbReference type="EMBL" id="KAF7114706.1"/>
    </source>
</evidence>
<evidence type="ECO:0000313" key="5">
    <source>
        <dbReference type="Proteomes" id="UP000630445"/>
    </source>
</evidence>
<dbReference type="EMBL" id="JACBAF010002313">
    <property type="protein sequence ID" value="KAF7156197.1"/>
    <property type="molecule type" value="Genomic_DNA"/>
</dbReference>
<dbReference type="OrthoDB" id="10249433at2759"/>
<evidence type="ECO:0000313" key="4">
    <source>
        <dbReference type="EMBL" id="KAF7156197.1"/>
    </source>
</evidence>
<feature type="transmembrane region" description="Helical" evidence="1">
    <location>
        <begin position="419"/>
        <end position="442"/>
    </location>
</feature>
<dbReference type="Proteomes" id="UP000630445">
    <property type="component" value="Unassembled WGS sequence"/>
</dbReference>
<name>A0A8H6PKL8_9EURO</name>
<dbReference type="Pfam" id="PF00561">
    <property type="entry name" value="Abhydrolase_1"/>
    <property type="match status" value="1"/>
</dbReference>
<reference evidence="4" key="1">
    <citation type="submission" date="2020-06" db="EMBL/GenBank/DDBJ databases">
        <title>Draft genome sequences of strains closely related to Aspergillus parafelis and Aspergillus hiratsukae.</title>
        <authorList>
            <person name="Dos Santos R.A.C."/>
            <person name="Rivero-Menendez O."/>
            <person name="Steenwyk J.L."/>
            <person name="Mead M.E."/>
            <person name="Goldman G.H."/>
            <person name="Alastruey-Izquierdo A."/>
            <person name="Rokas A."/>
        </authorList>
    </citation>
    <scope>NUCLEOTIDE SEQUENCE</scope>
    <source>
        <strain evidence="3">CNM-CM5793</strain>
        <strain evidence="4">CNM-CM6106</strain>
    </source>
</reference>
<organism evidence="4 6">
    <name type="scientific">Aspergillus hiratsukae</name>
    <dbReference type="NCBI Taxonomy" id="1194566"/>
    <lineage>
        <taxon>Eukaryota</taxon>
        <taxon>Fungi</taxon>
        <taxon>Dikarya</taxon>
        <taxon>Ascomycota</taxon>
        <taxon>Pezizomycotina</taxon>
        <taxon>Eurotiomycetes</taxon>
        <taxon>Eurotiomycetidae</taxon>
        <taxon>Eurotiales</taxon>
        <taxon>Aspergillaceae</taxon>
        <taxon>Aspergillus</taxon>
        <taxon>Aspergillus subgen. Fumigati</taxon>
    </lineage>
</organism>
<dbReference type="Proteomes" id="UP000662466">
    <property type="component" value="Unassembled WGS sequence"/>
</dbReference>
<dbReference type="Gene3D" id="3.40.50.1820">
    <property type="entry name" value="alpha/beta hydrolase"/>
    <property type="match status" value="1"/>
</dbReference>
<evidence type="ECO:0000256" key="1">
    <source>
        <dbReference type="SAM" id="Phobius"/>
    </source>
</evidence>
<sequence length="526" mass="57570">MQDKLLYISWLPPFSRSEQISDYAGGCKPVRWEEKRIRSLDGTKLAVCEGRMPMPVPPRSGPQKKHANAHAPARKKLVVICYFQGNGGSTPMRLPLLSQFLRAIDPQTAPSSPRDVDYLVVALSYRGYWKSSGRATQTGIELDAVAFLQWVAETYSAPDMDVRMVLWGHSLGTAIASSAAATYLARHSTTRSPEVVPIAGMILEAPMSSTKDMLISLYPQKWLPYRYLWPFLWNNWSSAVALERLASWRDQNRDRGGHQHAVPPILLLSAEKDEVIPAYAAVELEEEGKRLGFNVDRLDVSGAMHNEIPVKAAGRKAMIDFINKSCNVLASNITARAINITQEAGPASGSQGQDCSARLAAGILEARRRSAASRLPSLLITVTGLYRVFHFAGFGLMTIACGLFTLLDDHSSTGDWVGLQILFGVGASFIFTSCLPAILAALPESEVATATVTWTFLRSFGSIWGTAIPSAVFDSRVNDLLTTMPDAATCSWLVNGGAYQHARSNFLIRTGISLIGRPFYTSIWTA</sequence>
<gene>
    <name evidence="3" type="ORF">CNMCM5793_009657</name>
    <name evidence="4" type="ORF">CNMCM6106_009262</name>
</gene>
<dbReference type="PANTHER" id="PTHR12277:SF64">
    <property type="entry name" value="SUPERFAMILY HYDROLASE, PUTATIVE (AFU_ORTHOLOGUE AFUA_3G01760)-RELATED"/>
    <property type="match status" value="1"/>
</dbReference>
<accession>A0A8H6PKL8</accession>
<dbReference type="SUPFAM" id="SSF53474">
    <property type="entry name" value="alpha/beta-Hydrolases"/>
    <property type="match status" value="1"/>
</dbReference>
<protein>
    <recommendedName>
        <fullName evidence="2">AB hydrolase-1 domain-containing protein</fullName>
    </recommendedName>
</protein>
<dbReference type="InterPro" id="IPR029058">
    <property type="entry name" value="AB_hydrolase_fold"/>
</dbReference>
<dbReference type="InterPro" id="IPR000073">
    <property type="entry name" value="AB_hydrolase_1"/>
</dbReference>